<evidence type="ECO:0000313" key="1">
    <source>
        <dbReference type="EMBL" id="TQM15683.1"/>
    </source>
</evidence>
<dbReference type="Gene3D" id="3.40.720.10">
    <property type="entry name" value="Alkaline Phosphatase, subunit A"/>
    <property type="match status" value="1"/>
</dbReference>
<dbReference type="OrthoDB" id="9779267at2"/>
<proteinExistence type="predicted"/>
<gene>
    <name evidence="1" type="ORF">FB558_2474</name>
</gene>
<organism evidence="1 2">
    <name type="scientific">Pseudonocardia kunmingensis</name>
    <dbReference type="NCBI Taxonomy" id="630975"/>
    <lineage>
        <taxon>Bacteria</taxon>
        <taxon>Bacillati</taxon>
        <taxon>Actinomycetota</taxon>
        <taxon>Actinomycetes</taxon>
        <taxon>Pseudonocardiales</taxon>
        <taxon>Pseudonocardiaceae</taxon>
        <taxon>Pseudonocardia</taxon>
    </lineage>
</organism>
<sequence length="381" mass="39014">MLGRVSSPLLPSYACSLASVLPSLLGALGVPGPPAALAVPPVRAAALLLVDGLGSELLRRHAADAPFLAGLPDAGPLTAGFPSSTSISLATLGTGVPPGAHGLLGIALRTGGELLDTLTWTAQGTRTDLREQLVPEQVQPVPTALERAEADGVEVTVVSLREFAGSGLTRAALRGGRFHGTHALGDLAAGVLTAVSGSGRQLCYGYHRDLDAMGHLHGPGSLPWRLQLAQVDRLASLIVERLPPDAVLAVTGDHGMVAVDRVHDADTDPVLSDGVAAVTGDPRARHVHVLPGALDDVLATWTAQLGDGAWVVPGEQAVTEGWFGPVAAHARDRIGDVVVAARGGTAVIRSVAEPLISRMPGQHGSLTADEQLVPLLLARAV</sequence>
<name>A0A543E277_9PSEU</name>
<dbReference type="EMBL" id="VFPA01000001">
    <property type="protein sequence ID" value="TQM15683.1"/>
    <property type="molecule type" value="Genomic_DNA"/>
</dbReference>
<comment type="caution">
    <text evidence="1">The sequence shown here is derived from an EMBL/GenBank/DDBJ whole genome shotgun (WGS) entry which is preliminary data.</text>
</comment>
<dbReference type="Pfam" id="PF01663">
    <property type="entry name" value="Phosphodiest"/>
    <property type="match status" value="1"/>
</dbReference>
<dbReference type="Proteomes" id="UP000315677">
    <property type="component" value="Unassembled WGS sequence"/>
</dbReference>
<keyword evidence="2" id="KW-1185">Reference proteome</keyword>
<protein>
    <submittedName>
        <fullName evidence="1">Type I phosphodiesterase/nucleotide pyrophosphatase</fullName>
    </submittedName>
</protein>
<dbReference type="InterPro" id="IPR017850">
    <property type="entry name" value="Alkaline_phosphatase_core_sf"/>
</dbReference>
<dbReference type="SUPFAM" id="SSF53649">
    <property type="entry name" value="Alkaline phosphatase-like"/>
    <property type="match status" value="1"/>
</dbReference>
<evidence type="ECO:0000313" key="2">
    <source>
        <dbReference type="Proteomes" id="UP000315677"/>
    </source>
</evidence>
<reference evidence="1 2" key="1">
    <citation type="submission" date="2019-06" db="EMBL/GenBank/DDBJ databases">
        <title>Sequencing the genomes of 1000 actinobacteria strains.</title>
        <authorList>
            <person name="Klenk H.-P."/>
        </authorList>
    </citation>
    <scope>NUCLEOTIDE SEQUENCE [LARGE SCALE GENOMIC DNA]</scope>
    <source>
        <strain evidence="1 2">DSM 45301</strain>
    </source>
</reference>
<dbReference type="InterPro" id="IPR002591">
    <property type="entry name" value="Phosphodiest/P_Trfase"/>
</dbReference>
<accession>A0A543E277</accession>
<dbReference type="AlphaFoldDB" id="A0A543E277"/>